<reference evidence="2 3" key="1">
    <citation type="submission" date="2020-07" db="EMBL/GenBank/DDBJ databases">
        <authorList>
            <person name="Zhuang K."/>
            <person name="Ran Y."/>
        </authorList>
    </citation>
    <scope>NUCLEOTIDE SEQUENCE [LARGE SCALE GENOMIC DNA]</scope>
    <source>
        <strain evidence="2 3">WCH-YHL-001</strain>
    </source>
</reference>
<dbReference type="GO" id="GO:0061504">
    <property type="term" value="P:cyclic threonylcarbamoyladenosine biosynthetic process"/>
    <property type="evidence" value="ECO:0007669"/>
    <property type="project" value="TreeGrafter"/>
</dbReference>
<dbReference type="KEGG" id="nhu:H0264_11260"/>
<dbReference type="PANTHER" id="PTHR43267:SF3">
    <property type="entry name" value="THIF PROTEIN"/>
    <property type="match status" value="1"/>
</dbReference>
<dbReference type="SUPFAM" id="SSF55729">
    <property type="entry name" value="Acyl-CoA N-acyltransferases (Nat)"/>
    <property type="match status" value="1"/>
</dbReference>
<organism evidence="2 3">
    <name type="scientific">Nocardia huaxiensis</name>
    <dbReference type="NCBI Taxonomy" id="2755382"/>
    <lineage>
        <taxon>Bacteria</taxon>
        <taxon>Bacillati</taxon>
        <taxon>Actinomycetota</taxon>
        <taxon>Actinomycetes</taxon>
        <taxon>Mycobacteriales</taxon>
        <taxon>Nocardiaceae</taxon>
        <taxon>Nocardia</taxon>
    </lineage>
</organism>
<dbReference type="PANTHER" id="PTHR43267">
    <property type="entry name" value="TRNA THREONYLCARBAMOYLADENOSINE DEHYDRATASE"/>
    <property type="match status" value="1"/>
</dbReference>
<dbReference type="EMBL" id="CP059399">
    <property type="protein sequence ID" value="QLY34289.1"/>
    <property type="molecule type" value="Genomic_DNA"/>
</dbReference>
<dbReference type="Pfam" id="PF00899">
    <property type="entry name" value="ThiF"/>
    <property type="match status" value="1"/>
</dbReference>
<sequence length="616" mass="68164">MRNRDHDVPWHVSAFRIPRNGTDHAEQVRRVRELRARILYDHGRRPEFREAGGSHVDDQELDYGAWHFIARLHPGGPVLGYIRLSTPETGELFQSRAHLGERRYRELLAAEGVGVDSTYEHSRLVVEHRARKLGLGVYLNALAIGAAHHLGARLMIGTSGTKDGQDLFHGRFGFHPVPGTRCYVERYTEDVVILLHRTADGAGEYTGLVAALRDRFPALADGGPAAWTAAVPENPPAPVALASSGAPDRDVWQPVLLEPAHAADYAALTALLESDQVTEVCDTMDSQLAELICCREPQHRYTGADLERKIREQLAGVEPWAYGSWFWYPWSGRLVHVLPREEFRLVRADRNRPKLQRPQQRSLREHRIGIIGLSVGNSAAVTLALEGVGGAFRLADFDDLSLSNMNRLRAGVHHVGLGKAVLCARQMYEIDPYLDIEIITTGLTDDSLAEFFHGDGTPIDLLVEECDTPYIKVAAREHARALGIPVIMDCNDRGMLDIERFDLEPDRPLLHGRLGDLRADDLRELSDQAKAELILAMVDADRISPELAASFGEIGRTLSSWPQLASDVALGGALVTAAARRILLGIPCDSGRFYVDLDQLISPEYNTAGTHDGIRA</sequence>
<keyword evidence="3" id="KW-1185">Reference proteome</keyword>
<dbReference type="CDD" id="cd01483">
    <property type="entry name" value="E1_enzyme_family"/>
    <property type="match status" value="1"/>
</dbReference>
<evidence type="ECO:0000313" key="3">
    <source>
        <dbReference type="Proteomes" id="UP000515512"/>
    </source>
</evidence>
<name>A0A7D7A2H2_9NOCA</name>
<proteinExistence type="predicted"/>
<dbReference type="AlphaFoldDB" id="A0A7D7A2H2"/>
<dbReference type="InterPro" id="IPR000594">
    <property type="entry name" value="ThiF_NAD_FAD-bd"/>
</dbReference>
<dbReference type="Gene3D" id="3.40.50.720">
    <property type="entry name" value="NAD(P)-binding Rossmann-like Domain"/>
    <property type="match status" value="1"/>
</dbReference>
<feature type="domain" description="THIF-type NAD/FAD binding fold" evidence="1">
    <location>
        <begin position="354"/>
        <end position="487"/>
    </location>
</feature>
<protein>
    <submittedName>
        <fullName evidence="2">ThiF family adenylyltransferase</fullName>
    </submittedName>
</protein>
<dbReference type="InterPro" id="IPR016181">
    <property type="entry name" value="Acyl_CoA_acyltransferase"/>
</dbReference>
<dbReference type="GO" id="GO:0016779">
    <property type="term" value="F:nucleotidyltransferase activity"/>
    <property type="evidence" value="ECO:0007669"/>
    <property type="project" value="UniProtKB-KW"/>
</dbReference>
<gene>
    <name evidence="2" type="ORF">H0264_11260</name>
</gene>
<dbReference type="GO" id="GO:0061503">
    <property type="term" value="F:tRNA threonylcarbamoyladenosine dehydratase"/>
    <property type="evidence" value="ECO:0007669"/>
    <property type="project" value="TreeGrafter"/>
</dbReference>
<evidence type="ECO:0000259" key="1">
    <source>
        <dbReference type="Pfam" id="PF00899"/>
    </source>
</evidence>
<dbReference type="Proteomes" id="UP000515512">
    <property type="component" value="Chromosome"/>
</dbReference>
<dbReference type="InterPro" id="IPR035985">
    <property type="entry name" value="Ubiquitin-activating_enz"/>
</dbReference>
<keyword evidence="2" id="KW-0548">Nucleotidyltransferase</keyword>
<dbReference type="SUPFAM" id="SSF69572">
    <property type="entry name" value="Activating enzymes of the ubiquitin-like proteins"/>
    <property type="match status" value="1"/>
</dbReference>
<accession>A0A7D7A2H2</accession>
<dbReference type="InterPro" id="IPR045886">
    <property type="entry name" value="ThiF/MoeB/HesA"/>
</dbReference>
<evidence type="ECO:0000313" key="2">
    <source>
        <dbReference type="EMBL" id="QLY34289.1"/>
    </source>
</evidence>
<dbReference type="GO" id="GO:0008641">
    <property type="term" value="F:ubiquitin-like modifier activating enzyme activity"/>
    <property type="evidence" value="ECO:0007669"/>
    <property type="project" value="InterPro"/>
</dbReference>
<keyword evidence="2" id="KW-0808">Transferase</keyword>
<dbReference type="Gene3D" id="3.40.630.30">
    <property type="match status" value="1"/>
</dbReference>